<evidence type="ECO:0000256" key="2">
    <source>
        <dbReference type="ARBA" id="ARBA00022723"/>
    </source>
</evidence>
<evidence type="ECO:0000256" key="8">
    <source>
        <dbReference type="PROSITE-ProRule" id="PRU00042"/>
    </source>
</evidence>
<dbReference type="PROSITE" id="PS00028">
    <property type="entry name" value="ZINC_FINGER_C2H2_1"/>
    <property type="match status" value="7"/>
</dbReference>
<keyword evidence="5" id="KW-0805">Transcription regulation</keyword>
<evidence type="ECO:0000256" key="9">
    <source>
        <dbReference type="SAM" id="MobiDB-lite"/>
    </source>
</evidence>
<evidence type="ECO:0000256" key="7">
    <source>
        <dbReference type="ARBA" id="ARBA00023242"/>
    </source>
</evidence>
<keyword evidence="2" id="KW-0479">Metal-binding</keyword>
<evidence type="ECO:0000256" key="4">
    <source>
        <dbReference type="ARBA" id="ARBA00022833"/>
    </source>
</evidence>
<dbReference type="InterPro" id="IPR051061">
    <property type="entry name" value="Zinc_finger_trans_reg"/>
</dbReference>
<proteinExistence type="predicted"/>
<feature type="domain" description="C2H2-type" evidence="10">
    <location>
        <begin position="331"/>
        <end position="355"/>
    </location>
</feature>
<keyword evidence="6" id="KW-0804">Transcription</keyword>
<dbReference type="OrthoDB" id="6910933at2759"/>
<gene>
    <name evidence="11" type="ORF">OSB1V03_LOCUS13138</name>
</gene>
<dbReference type="PROSITE" id="PS50157">
    <property type="entry name" value="ZINC_FINGER_C2H2_2"/>
    <property type="match status" value="4"/>
</dbReference>
<dbReference type="PANTHER" id="PTHR46179">
    <property type="entry name" value="ZINC FINGER PROTEIN"/>
    <property type="match status" value="1"/>
</dbReference>
<dbReference type="GO" id="GO:0008270">
    <property type="term" value="F:zinc ion binding"/>
    <property type="evidence" value="ECO:0007669"/>
    <property type="project" value="UniProtKB-KW"/>
</dbReference>
<dbReference type="Pfam" id="PF00096">
    <property type="entry name" value="zf-C2H2"/>
    <property type="match status" value="2"/>
</dbReference>
<evidence type="ECO:0000256" key="3">
    <source>
        <dbReference type="ARBA" id="ARBA00022771"/>
    </source>
</evidence>
<dbReference type="InterPro" id="IPR036236">
    <property type="entry name" value="Znf_C2H2_sf"/>
</dbReference>
<evidence type="ECO:0000256" key="5">
    <source>
        <dbReference type="ARBA" id="ARBA00023015"/>
    </source>
</evidence>
<organism evidence="11">
    <name type="scientific">Medioppia subpectinata</name>
    <dbReference type="NCBI Taxonomy" id="1979941"/>
    <lineage>
        <taxon>Eukaryota</taxon>
        <taxon>Metazoa</taxon>
        <taxon>Ecdysozoa</taxon>
        <taxon>Arthropoda</taxon>
        <taxon>Chelicerata</taxon>
        <taxon>Arachnida</taxon>
        <taxon>Acari</taxon>
        <taxon>Acariformes</taxon>
        <taxon>Sarcoptiformes</taxon>
        <taxon>Oribatida</taxon>
        <taxon>Brachypylina</taxon>
        <taxon>Oppioidea</taxon>
        <taxon>Oppiidae</taxon>
        <taxon>Medioppia</taxon>
    </lineage>
</organism>
<dbReference type="InterPro" id="IPR013087">
    <property type="entry name" value="Znf_C2H2_type"/>
</dbReference>
<feature type="compositionally biased region" description="Basic and acidic residues" evidence="9">
    <location>
        <begin position="110"/>
        <end position="120"/>
    </location>
</feature>
<sequence>MKLKTQLSHIYHTFETQLTAEDKHNYNELTQEMRPLEASDSSGNGCPQWTTPADLLITRMTTDDGVVEAPVMTSAKKGSKSLCNKKKTRDNRVVVKRRPGRPKVLTQELQSKDMGIKAEASEATDGRSSPPVDHIISDEDNESYDKSEKLEVKKRIRKRRTAAEKEELEELRQKYLNFEGTMDETTGHYVCPKTGCNSKYELLIDLYKHLRTVHELQSSGPEFEQRVDSHTKEYFDVDTNCYVCTEGECRERIKKRFTFYRHLINAHNKRPNIVCDVCGKAFRLPAQLLIHKRRHTNTKPYKCSIAGCDYRCLTSGMLSEHLTSHSSDRPHRCPFKGCGKTFKTAGHMQRHSLSHDKTFQMKCTVDGCDEWFKTAYWRTLHVKQVHKGLAYEECRPVFKKWQCGWPGCEFRGKSGTLKTHHLIHTGERPFACDWPGCDKRFRQIQRLGDHKNVHVNDKPLMCHWPGCAYRCNDSGNLRKHIRTNHK</sequence>
<evidence type="ECO:0000259" key="10">
    <source>
        <dbReference type="PROSITE" id="PS50157"/>
    </source>
</evidence>
<keyword evidence="3 8" id="KW-0863">Zinc-finger</keyword>
<keyword evidence="7" id="KW-0539">Nucleus</keyword>
<dbReference type="SMART" id="SM00355">
    <property type="entry name" value="ZnF_C2H2"/>
    <property type="match status" value="9"/>
</dbReference>
<dbReference type="AlphaFoldDB" id="A0A7R9L0V1"/>
<dbReference type="GO" id="GO:0006357">
    <property type="term" value="P:regulation of transcription by RNA polymerase II"/>
    <property type="evidence" value="ECO:0007669"/>
    <property type="project" value="TreeGrafter"/>
</dbReference>
<dbReference type="PANTHER" id="PTHR46179:SF13">
    <property type="entry name" value="C2H2-TYPE DOMAIN-CONTAINING PROTEIN"/>
    <property type="match status" value="1"/>
</dbReference>
<dbReference type="GO" id="GO:0005634">
    <property type="term" value="C:nucleus"/>
    <property type="evidence" value="ECO:0007669"/>
    <property type="project" value="UniProtKB-SubCell"/>
</dbReference>
<dbReference type="EMBL" id="OC866045">
    <property type="protein sequence ID" value="CAD7632736.1"/>
    <property type="molecule type" value="Genomic_DNA"/>
</dbReference>
<reference evidence="11" key="1">
    <citation type="submission" date="2020-11" db="EMBL/GenBank/DDBJ databases">
        <authorList>
            <person name="Tran Van P."/>
        </authorList>
    </citation>
    <scope>NUCLEOTIDE SEQUENCE</scope>
</reference>
<keyword evidence="12" id="KW-1185">Reference proteome</keyword>
<name>A0A7R9L0V1_9ACAR</name>
<keyword evidence="4" id="KW-0862">Zinc</keyword>
<evidence type="ECO:0000256" key="1">
    <source>
        <dbReference type="ARBA" id="ARBA00004123"/>
    </source>
</evidence>
<protein>
    <recommendedName>
        <fullName evidence="10">C2H2-type domain-containing protein</fullName>
    </recommendedName>
</protein>
<dbReference type="Gene3D" id="3.30.160.60">
    <property type="entry name" value="Classic Zinc Finger"/>
    <property type="match status" value="6"/>
</dbReference>
<comment type="subcellular location">
    <subcellularLocation>
        <location evidence="1">Nucleus</location>
    </subcellularLocation>
</comment>
<feature type="domain" description="C2H2-type" evidence="10">
    <location>
        <begin position="430"/>
        <end position="459"/>
    </location>
</feature>
<feature type="region of interest" description="Disordered" evidence="9">
    <location>
        <begin position="108"/>
        <end position="147"/>
    </location>
</feature>
<dbReference type="Proteomes" id="UP000759131">
    <property type="component" value="Unassembled WGS sequence"/>
</dbReference>
<dbReference type="SUPFAM" id="SSF57667">
    <property type="entry name" value="beta-beta-alpha zinc fingers"/>
    <property type="match status" value="3"/>
</dbReference>
<feature type="domain" description="C2H2-type" evidence="10">
    <location>
        <begin position="301"/>
        <end position="330"/>
    </location>
</feature>
<dbReference type="EMBL" id="CAJPIZ010011470">
    <property type="protein sequence ID" value="CAG2113166.1"/>
    <property type="molecule type" value="Genomic_DNA"/>
</dbReference>
<evidence type="ECO:0000313" key="11">
    <source>
        <dbReference type="EMBL" id="CAD7632736.1"/>
    </source>
</evidence>
<evidence type="ECO:0000256" key="6">
    <source>
        <dbReference type="ARBA" id="ARBA00023163"/>
    </source>
</evidence>
<evidence type="ECO:0000313" key="12">
    <source>
        <dbReference type="Proteomes" id="UP000759131"/>
    </source>
</evidence>
<feature type="domain" description="C2H2-type" evidence="10">
    <location>
        <begin position="273"/>
        <end position="300"/>
    </location>
</feature>
<accession>A0A7R9L0V1</accession>